<evidence type="ECO:0000259" key="1">
    <source>
        <dbReference type="Pfam" id="PF13358"/>
    </source>
</evidence>
<dbReference type="Gene3D" id="3.30.420.10">
    <property type="entry name" value="Ribonuclease H-like superfamily/Ribonuclease H"/>
    <property type="match status" value="1"/>
</dbReference>
<dbReference type="InterPro" id="IPR036397">
    <property type="entry name" value="RNaseH_sf"/>
</dbReference>
<dbReference type="Proteomes" id="UP000646827">
    <property type="component" value="Unassembled WGS sequence"/>
</dbReference>
<dbReference type="AlphaFoldDB" id="A0A8H7RWG4"/>
<keyword evidence="3" id="KW-1185">Reference proteome</keyword>
<dbReference type="Pfam" id="PF13358">
    <property type="entry name" value="DDE_3"/>
    <property type="match status" value="1"/>
</dbReference>
<organism evidence="2 3">
    <name type="scientific">Circinella minor</name>
    <dbReference type="NCBI Taxonomy" id="1195481"/>
    <lineage>
        <taxon>Eukaryota</taxon>
        <taxon>Fungi</taxon>
        <taxon>Fungi incertae sedis</taxon>
        <taxon>Mucoromycota</taxon>
        <taxon>Mucoromycotina</taxon>
        <taxon>Mucoromycetes</taxon>
        <taxon>Mucorales</taxon>
        <taxon>Lichtheimiaceae</taxon>
        <taxon>Circinella</taxon>
    </lineage>
</organism>
<evidence type="ECO:0000313" key="3">
    <source>
        <dbReference type="Proteomes" id="UP000646827"/>
    </source>
</evidence>
<dbReference type="GO" id="GO:0003676">
    <property type="term" value="F:nucleic acid binding"/>
    <property type="evidence" value="ECO:0007669"/>
    <property type="project" value="InterPro"/>
</dbReference>
<dbReference type="OrthoDB" id="2206877at2759"/>
<proteinExistence type="predicted"/>
<dbReference type="EMBL" id="JAEPRB010000231">
    <property type="protein sequence ID" value="KAG2218411.1"/>
    <property type="molecule type" value="Genomic_DNA"/>
</dbReference>
<feature type="domain" description="Tc1-like transposase DDE" evidence="1">
    <location>
        <begin position="27"/>
        <end position="87"/>
    </location>
</feature>
<name>A0A8H7RWG4_9FUNG</name>
<protein>
    <recommendedName>
        <fullName evidence="1">Tc1-like transposase DDE domain-containing protein</fullName>
    </recommendedName>
</protein>
<accession>A0A8H7RWG4</accession>
<sequence length="89" mass="10356">MVSLRCPGETLVHQQLRKKKADDTTPKKGRTGSDFMEFIEQVLTNIEAHDLPYRYLVMNNAAIHKTTDVKDWVIERGFDIIYLPPYSLF</sequence>
<dbReference type="InterPro" id="IPR038717">
    <property type="entry name" value="Tc1-like_DDE_dom"/>
</dbReference>
<evidence type="ECO:0000313" key="2">
    <source>
        <dbReference type="EMBL" id="KAG2218411.1"/>
    </source>
</evidence>
<gene>
    <name evidence="2" type="ORF">INT45_013155</name>
</gene>
<comment type="caution">
    <text evidence="2">The sequence shown here is derived from an EMBL/GenBank/DDBJ whole genome shotgun (WGS) entry which is preliminary data.</text>
</comment>
<reference evidence="2 3" key="1">
    <citation type="submission" date="2020-12" db="EMBL/GenBank/DDBJ databases">
        <title>Metabolic potential, ecology and presence of endohyphal bacteria is reflected in genomic diversity of Mucoromycotina.</title>
        <authorList>
            <person name="Muszewska A."/>
            <person name="Okrasinska A."/>
            <person name="Steczkiewicz K."/>
            <person name="Drgas O."/>
            <person name="Orlowska M."/>
            <person name="Perlinska-Lenart U."/>
            <person name="Aleksandrzak-Piekarczyk T."/>
            <person name="Szatraj K."/>
            <person name="Zielenkiewicz U."/>
            <person name="Pilsyk S."/>
            <person name="Malc E."/>
            <person name="Mieczkowski P."/>
            <person name="Kruszewska J.S."/>
            <person name="Biernat P."/>
            <person name="Pawlowska J."/>
        </authorList>
    </citation>
    <scope>NUCLEOTIDE SEQUENCE [LARGE SCALE GENOMIC DNA]</scope>
    <source>
        <strain evidence="2 3">CBS 142.35</strain>
    </source>
</reference>